<sequence>MGSCARAEIVPQPLPRAHAPESEDGAPACDELTSWWSSTVRSVFAVYGVPRAKTCLCTGATTFLCPRCMQVLHGALLFISVVTGTYFIRVALFSCGRTASVNVRARFLFIFFFRCMVRELLRCLYDAFGNASARLFLRSPRYIRRGRRYMQCPQYNCRLAASSSWAATWCAPRDVFRTGRANTSRARPLHGTVSYAYAAVVSRAVSARMVPGGRLQAIALLVHGVSLPAWDVCMGTVYLPRFTLSLLYPHRACHRPVDGALSCASPLYHPALLHLDTYMLDALSLPLFLFRSTSYLQVLTSLFAAMTFPVLLPLFLDLTQPLDMGNVRFLGLFCSFPRAVHDVAARFIRARGVGLLPSVEIGGIVDLPAGSAATLGAATAHDHEHKPIVARSPPALLP</sequence>
<keyword evidence="1" id="KW-0812">Transmembrane</keyword>
<evidence type="ECO:0000313" key="3">
    <source>
        <dbReference type="Proteomes" id="UP001215598"/>
    </source>
</evidence>
<organism evidence="2 3">
    <name type="scientific">Mycena metata</name>
    <dbReference type="NCBI Taxonomy" id="1033252"/>
    <lineage>
        <taxon>Eukaryota</taxon>
        <taxon>Fungi</taxon>
        <taxon>Dikarya</taxon>
        <taxon>Basidiomycota</taxon>
        <taxon>Agaricomycotina</taxon>
        <taxon>Agaricomycetes</taxon>
        <taxon>Agaricomycetidae</taxon>
        <taxon>Agaricales</taxon>
        <taxon>Marasmiineae</taxon>
        <taxon>Mycenaceae</taxon>
        <taxon>Mycena</taxon>
    </lineage>
</organism>
<evidence type="ECO:0000256" key="1">
    <source>
        <dbReference type="SAM" id="Phobius"/>
    </source>
</evidence>
<accession>A0AAD7I4N5</accession>
<proteinExistence type="predicted"/>
<protein>
    <submittedName>
        <fullName evidence="2">Uncharacterized protein</fullName>
    </submittedName>
</protein>
<keyword evidence="3" id="KW-1185">Reference proteome</keyword>
<feature type="transmembrane region" description="Helical" evidence="1">
    <location>
        <begin position="295"/>
        <end position="316"/>
    </location>
</feature>
<reference evidence="2" key="1">
    <citation type="submission" date="2023-03" db="EMBL/GenBank/DDBJ databases">
        <title>Massive genome expansion in bonnet fungi (Mycena s.s.) driven by repeated elements and novel gene families across ecological guilds.</title>
        <authorList>
            <consortium name="Lawrence Berkeley National Laboratory"/>
            <person name="Harder C.B."/>
            <person name="Miyauchi S."/>
            <person name="Viragh M."/>
            <person name="Kuo A."/>
            <person name="Thoen E."/>
            <person name="Andreopoulos B."/>
            <person name="Lu D."/>
            <person name="Skrede I."/>
            <person name="Drula E."/>
            <person name="Henrissat B."/>
            <person name="Morin E."/>
            <person name="Kohler A."/>
            <person name="Barry K."/>
            <person name="LaButti K."/>
            <person name="Morin E."/>
            <person name="Salamov A."/>
            <person name="Lipzen A."/>
            <person name="Mereny Z."/>
            <person name="Hegedus B."/>
            <person name="Baldrian P."/>
            <person name="Stursova M."/>
            <person name="Weitz H."/>
            <person name="Taylor A."/>
            <person name="Grigoriev I.V."/>
            <person name="Nagy L.G."/>
            <person name="Martin F."/>
            <person name="Kauserud H."/>
        </authorList>
    </citation>
    <scope>NUCLEOTIDE SEQUENCE</scope>
    <source>
        <strain evidence="2">CBHHK182m</strain>
    </source>
</reference>
<feature type="transmembrane region" description="Helical" evidence="1">
    <location>
        <begin position="71"/>
        <end position="92"/>
    </location>
</feature>
<dbReference type="Proteomes" id="UP001215598">
    <property type="component" value="Unassembled WGS sequence"/>
</dbReference>
<feature type="transmembrane region" description="Helical" evidence="1">
    <location>
        <begin position="218"/>
        <end position="239"/>
    </location>
</feature>
<comment type="caution">
    <text evidence="2">The sequence shown here is derived from an EMBL/GenBank/DDBJ whole genome shotgun (WGS) entry which is preliminary data.</text>
</comment>
<gene>
    <name evidence="2" type="ORF">B0H16DRAFT_1767015</name>
</gene>
<keyword evidence="1" id="KW-1133">Transmembrane helix</keyword>
<keyword evidence="1" id="KW-0472">Membrane</keyword>
<name>A0AAD7I4N5_9AGAR</name>
<dbReference type="EMBL" id="JARKIB010000130">
    <property type="protein sequence ID" value="KAJ7734869.1"/>
    <property type="molecule type" value="Genomic_DNA"/>
</dbReference>
<evidence type="ECO:0000313" key="2">
    <source>
        <dbReference type="EMBL" id="KAJ7734869.1"/>
    </source>
</evidence>
<dbReference type="AlphaFoldDB" id="A0AAD7I4N5"/>